<feature type="signal peptide" evidence="2">
    <location>
        <begin position="1"/>
        <end position="30"/>
    </location>
</feature>
<evidence type="ECO:0000313" key="4">
    <source>
        <dbReference type="Proteomes" id="UP001596378"/>
    </source>
</evidence>
<dbReference type="EMBL" id="JBHTAI010000010">
    <property type="protein sequence ID" value="MFC7150221.1"/>
    <property type="molecule type" value="Genomic_DNA"/>
</dbReference>
<evidence type="ECO:0000313" key="3">
    <source>
        <dbReference type="EMBL" id="MFC7150221.1"/>
    </source>
</evidence>
<proteinExistence type="predicted"/>
<organism evidence="3 4">
    <name type="scientific">Cohnella cellulosilytica</name>
    <dbReference type="NCBI Taxonomy" id="986710"/>
    <lineage>
        <taxon>Bacteria</taxon>
        <taxon>Bacillati</taxon>
        <taxon>Bacillota</taxon>
        <taxon>Bacilli</taxon>
        <taxon>Bacillales</taxon>
        <taxon>Paenibacillaceae</taxon>
        <taxon>Cohnella</taxon>
    </lineage>
</organism>
<feature type="compositionally biased region" description="Low complexity" evidence="1">
    <location>
        <begin position="67"/>
        <end position="76"/>
    </location>
</feature>
<sequence length="330" mass="35565">MKKKRQGALNVKFRGLIVLLALAVAGCAGGNDSGGTGSGPSASTPQATPTESAVPETGGASVPPSPSEATEPPAAVLNPESLSGLFGFADEQGTRLMALTDGMEPETAGAGELESYRLAIGEGGGQTLRIRYEKHQTRTEQDNGRQSSYNFDNMEGDIYTIEEGKATPNESYFLVSEEQFDVQALLPLKPSADRELPDEAAKKIAEAKGRAIEQGWLLAHARDGQRIYAVQYQRQGDDMLASLVWEDGERLVFLDYPAVYDEFSTWRVDDGAEISPDMFRFLFAARSADDEVVLGVQWLGAEGENLDIAASSEDRFETIGLSAGRYLSPI</sequence>
<keyword evidence="4" id="KW-1185">Reference proteome</keyword>
<dbReference type="RefSeq" id="WP_378045926.1">
    <property type="nucleotide sequence ID" value="NZ_JBHMDN010000008.1"/>
</dbReference>
<evidence type="ECO:0000256" key="2">
    <source>
        <dbReference type="SAM" id="SignalP"/>
    </source>
</evidence>
<reference evidence="4" key="1">
    <citation type="journal article" date="2019" name="Int. J. Syst. Evol. Microbiol.">
        <title>The Global Catalogue of Microorganisms (GCM) 10K type strain sequencing project: providing services to taxonomists for standard genome sequencing and annotation.</title>
        <authorList>
            <consortium name="The Broad Institute Genomics Platform"/>
            <consortium name="The Broad Institute Genome Sequencing Center for Infectious Disease"/>
            <person name="Wu L."/>
            <person name="Ma J."/>
        </authorList>
    </citation>
    <scope>NUCLEOTIDE SEQUENCE [LARGE SCALE GENOMIC DNA]</scope>
    <source>
        <strain evidence="4">KCTC 12907</strain>
    </source>
</reference>
<gene>
    <name evidence="3" type="ORF">ACFQMJ_16965</name>
</gene>
<dbReference type="PROSITE" id="PS51257">
    <property type="entry name" value="PROKAR_LIPOPROTEIN"/>
    <property type="match status" value="1"/>
</dbReference>
<keyword evidence="2" id="KW-0732">Signal</keyword>
<feature type="chain" id="PRO_5046990287" evidence="2">
    <location>
        <begin position="31"/>
        <end position="330"/>
    </location>
</feature>
<evidence type="ECO:0000256" key="1">
    <source>
        <dbReference type="SAM" id="MobiDB-lite"/>
    </source>
</evidence>
<dbReference type="Proteomes" id="UP001596378">
    <property type="component" value="Unassembled WGS sequence"/>
</dbReference>
<feature type="region of interest" description="Disordered" evidence="1">
    <location>
        <begin position="31"/>
        <end position="78"/>
    </location>
</feature>
<name>A0ABW2FAW6_9BACL</name>
<comment type="caution">
    <text evidence="3">The sequence shown here is derived from an EMBL/GenBank/DDBJ whole genome shotgun (WGS) entry which is preliminary data.</text>
</comment>
<protein>
    <submittedName>
        <fullName evidence="3">Uncharacterized protein</fullName>
    </submittedName>
</protein>
<accession>A0ABW2FAW6</accession>